<dbReference type="EMBL" id="JAXOVC010000002">
    <property type="protein sequence ID" value="KAK4506201.1"/>
    <property type="molecule type" value="Genomic_DNA"/>
</dbReference>
<reference evidence="2 3" key="1">
    <citation type="journal article" date="2023" name="G3 (Bethesda)">
        <title>A chromosome-level genome assembly of Zasmidium syzygii isolated from banana leaves.</title>
        <authorList>
            <person name="van Westerhoven A.C."/>
            <person name="Mehrabi R."/>
            <person name="Talebi R."/>
            <person name="Steentjes M.B.F."/>
            <person name="Corcolon B."/>
            <person name="Chong P.A."/>
            <person name="Kema G.H.J."/>
            <person name="Seidl M.F."/>
        </authorList>
    </citation>
    <scope>NUCLEOTIDE SEQUENCE [LARGE SCALE GENOMIC DNA]</scope>
    <source>
        <strain evidence="2 3">P124</strain>
    </source>
</reference>
<dbReference type="CDD" id="cd18186">
    <property type="entry name" value="BTB_POZ_ZBTB_KLHL-like"/>
    <property type="match status" value="1"/>
</dbReference>
<name>A0ABR0EYG1_ZASCE</name>
<organism evidence="2 3">
    <name type="scientific">Zasmidium cellare</name>
    <name type="common">Wine cellar mold</name>
    <name type="synonym">Racodium cellare</name>
    <dbReference type="NCBI Taxonomy" id="395010"/>
    <lineage>
        <taxon>Eukaryota</taxon>
        <taxon>Fungi</taxon>
        <taxon>Dikarya</taxon>
        <taxon>Ascomycota</taxon>
        <taxon>Pezizomycotina</taxon>
        <taxon>Dothideomycetes</taxon>
        <taxon>Dothideomycetidae</taxon>
        <taxon>Mycosphaerellales</taxon>
        <taxon>Mycosphaerellaceae</taxon>
        <taxon>Zasmidium</taxon>
    </lineage>
</organism>
<dbReference type="Gene3D" id="3.30.710.10">
    <property type="entry name" value="Potassium Channel Kv1.1, Chain A"/>
    <property type="match status" value="1"/>
</dbReference>
<dbReference type="InterPro" id="IPR000210">
    <property type="entry name" value="BTB/POZ_dom"/>
</dbReference>
<sequence length="212" mass="23385">MADTTTATEYIDIDPKGDVIFVCNLTSGPQSTLILREYRIRASSAVLIAMSSVFGCMLGPHFKEGTQLRNNSTVEIALPDDEPKAIILLLNVLHLRSTAIPDELSSFQLVDVAKLADKYLCVEQVGLAARMWFKALEDSTNVYIQGNLLTASFHLNFAEHFGKSSRALVMSSKQAYNLQSGLVMYGVDQGQGQDFANAFGEYATFRPRENFS</sequence>
<proteinExistence type="predicted"/>
<dbReference type="PROSITE" id="PS50097">
    <property type="entry name" value="BTB"/>
    <property type="match status" value="1"/>
</dbReference>
<dbReference type="Pfam" id="PF00651">
    <property type="entry name" value="BTB"/>
    <property type="match status" value="1"/>
</dbReference>
<dbReference type="Proteomes" id="UP001305779">
    <property type="component" value="Unassembled WGS sequence"/>
</dbReference>
<dbReference type="SUPFAM" id="SSF54695">
    <property type="entry name" value="POZ domain"/>
    <property type="match status" value="1"/>
</dbReference>
<gene>
    <name evidence="2" type="ORF">PRZ48_004166</name>
</gene>
<protein>
    <recommendedName>
        <fullName evidence="1">BTB domain-containing protein</fullName>
    </recommendedName>
</protein>
<accession>A0ABR0EYG1</accession>
<dbReference type="InterPro" id="IPR011333">
    <property type="entry name" value="SKP1/BTB/POZ_sf"/>
</dbReference>
<evidence type="ECO:0000313" key="3">
    <source>
        <dbReference type="Proteomes" id="UP001305779"/>
    </source>
</evidence>
<keyword evidence="3" id="KW-1185">Reference proteome</keyword>
<evidence type="ECO:0000259" key="1">
    <source>
        <dbReference type="PROSITE" id="PS50097"/>
    </source>
</evidence>
<feature type="domain" description="BTB" evidence="1">
    <location>
        <begin position="17"/>
        <end position="102"/>
    </location>
</feature>
<comment type="caution">
    <text evidence="2">The sequence shown here is derived from an EMBL/GenBank/DDBJ whole genome shotgun (WGS) entry which is preliminary data.</text>
</comment>
<evidence type="ECO:0000313" key="2">
    <source>
        <dbReference type="EMBL" id="KAK4506201.1"/>
    </source>
</evidence>